<dbReference type="EMBL" id="SKBN01000234">
    <property type="protein sequence ID" value="TGJ80230.1"/>
    <property type="molecule type" value="Genomic_DNA"/>
</dbReference>
<gene>
    <name evidence="2" type="ORF">E0Z10_g8544</name>
</gene>
<evidence type="ECO:0000256" key="1">
    <source>
        <dbReference type="SAM" id="Phobius"/>
    </source>
</evidence>
<comment type="caution">
    <text evidence="2">The sequence shown here is derived from an EMBL/GenBank/DDBJ whole genome shotgun (WGS) entry which is preliminary data.</text>
</comment>
<sequence length="314" mass="35172">MLTRRLWTQAPRTRSWSTAANLRLGLQKHGKQQRLSRAYSNYAPKGPPPYYNMYGQSPKSPKSRTSRLKDMAIGSILTITAYIAHCYWAVLEETKEDEEYFSELHGIFSHYNQLLGEAEASGDDSPESMEKIQSLFKERAMVLTRAGIQKDEENRSVRELGPLPKLPEDHKCKCHGVQSITDSDTLILMPPQPPADKLKEMNEFAWEHGLLTRTRIVTHDVVVAVNAFAGDMKVGGSTWQGLTNSSPSKLHEIICRSLFMIDKLLKEGIFNGDGPTMVTVILRDTIFSFVYNGVDIGIIGGSNLGRMSDYFGGI</sequence>
<accession>A0A4Z0YMN2</accession>
<dbReference type="AlphaFoldDB" id="A0A4Z0YMN2"/>
<organism evidence="2 3">
    <name type="scientific">Xylaria hypoxylon</name>
    <dbReference type="NCBI Taxonomy" id="37992"/>
    <lineage>
        <taxon>Eukaryota</taxon>
        <taxon>Fungi</taxon>
        <taxon>Dikarya</taxon>
        <taxon>Ascomycota</taxon>
        <taxon>Pezizomycotina</taxon>
        <taxon>Sordariomycetes</taxon>
        <taxon>Xylariomycetidae</taxon>
        <taxon>Xylariales</taxon>
        <taxon>Xylariaceae</taxon>
        <taxon>Xylaria</taxon>
    </lineage>
</organism>
<proteinExistence type="predicted"/>
<reference evidence="2 3" key="1">
    <citation type="submission" date="2019-03" db="EMBL/GenBank/DDBJ databases">
        <title>Draft genome sequence of Xylaria hypoxylon DSM 108379, a ubiquitous saprotrophic-parasitic fungi on hardwood.</title>
        <authorList>
            <person name="Buettner E."/>
            <person name="Leonhardt S."/>
            <person name="Gebauer A.M."/>
            <person name="Liers C."/>
            <person name="Hofrichter M."/>
            <person name="Kellner H."/>
        </authorList>
    </citation>
    <scope>NUCLEOTIDE SEQUENCE [LARGE SCALE GENOMIC DNA]</scope>
    <source>
        <strain evidence="2 3">DSM 108379</strain>
    </source>
</reference>
<keyword evidence="1" id="KW-0812">Transmembrane</keyword>
<keyword evidence="1" id="KW-0472">Membrane</keyword>
<dbReference type="OrthoDB" id="4771457at2759"/>
<evidence type="ECO:0000313" key="2">
    <source>
        <dbReference type="EMBL" id="TGJ80230.1"/>
    </source>
</evidence>
<protein>
    <submittedName>
        <fullName evidence="2">Uncharacterized protein</fullName>
    </submittedName>
</protein>
<name>A0A4Z0YMN2_9PEZI</name>
<keyword evidence="1" id="KW-1133">Transmembrane helix</keyword>
<feature type="transmembrane region" description="Helical" evidence="1">
    <location>
        <begin position="71"/>
        <end position="90"/>
    </location>
</feature>
<keyword evidence="3" id="KW-1185">Reference proteome</keyword>
<evidence type="ECO:0000313" key="3">
    <source>
        <dbReference type="Proteomes" id="UP000297716"/>
    </source>
</evidence>
<dbReference type="Proteomes" id="UP000297716">
    <property type="component" value="Unassembled WGS sequence"/>
</dbReference>